<keyword evidence="2" id="KW-1185">Reference proteome</keyword>
<accession>A0A853ALW3</accession>
<proteinExistence type="predicted"/>
<sequence length="102" mass="11072">MTQHFAVRPADLRSHSDYLSDLAEKVSAAADKANGVSFGVDSFGLVGQMFAFQARETSQQGAEQIRTFSQRTGVLGENVRACAADYESDDQRNADNIGKIEV</sequence>
<dbReference type="GO" id="GO:0009306">
    <property type="term" value="P:protein secretion"/>
    <property type="evidence" value="ECO:0007669"/>
    <property type="project" value="InterPro"/>
</dbReference>
<dbReference type="Proteomes" id="UP000587002">
    <property type="component" value="Unassembled WGS sequence"/>
</dbReference>
<evidence type="ECO:0000313" key="1">
    <source>
        <dbReference type="EMBL" id="NYI83233.1"/>
    </source>
</evidence>
<protein>
    <recommendedName>
        <fullName evidence="3">ESX-1 secretion-associated protein</fullName>
    </recommendedName>
</protein>
<dbReference type="InterPro" id="IPR022536">
    <property type="entry name" value="EspC"/>
</dbReference>
<reference evidence="1 2" key="1">
    <citation type="submission" date="2020-07" db="EMBL/GenBank/DDBJ databases">
        <title>Sequencing the genomes of 1000 actinobacteria strains.</title>
        <authorList>
            <person name="Klenk H.-P."/>
        </authorList>
    </citation>
    <scope>NUCLEOTIDE SEQUENCE [LARGE SCALE GENOMIC DNA]</scope>
    <source>
        <strain evidence="1 2">DSM 44065</strain>
    </source>
</reference>
<gene>
    <name evidence="1" type="ORF">HNR68_001863</name>
</gene>
<organism evidence="1 2">
    <name type="scientific">Saccharopolyspora hordei</name>
    <dbReference type="NCBI Taxonomy" id="1838"/>
    <lineage>
        <taxon>Bacteria</taxon>
        <taxon>Bacillati</taxon>
        <taxon>Actinomycetota</taxon>
        <taxon>Actinomycetes</taxon>
        <taxon>Pseudonocardiales</taxon>
        <taxon>Pseudonocardiaceae</taxon>
        <taxon>Saccharopolyspora</taxon>
    </lineage>
</organism>
<dbReference type="Pfam" id="PF10824">
    <property type="entry name" value="T7SS_ESX_EspC"/>
    <property type="match status" value="1"/>
</dbReference>
<dbReference type="RefSeq" id="WP_179719564.1">
    <property type="nucleotide sequence ID" value="NZ_BAABFH010000001.1"/>
</dbReference>
<evidence type="ECO:0000313" key="2">
    <source>
        <dbReference type="Proteomes" id="UP000587002"/>
    </source>
</evidence>
<dbReference type="AlphaFoldDB" id="A0A853ALW3"/>
<comment type="caution">
    <text evidence="1">The sequence shown here is derived from an EMBL/GenBank/DDBJ whole genome shotgun (WGS) entry which is preliminary data.</text>
</comment>
<evidence type="ECO:0008006" key="3">
    <source>
        <dbReference type="Google" id="ProtNLM"/>
    </source>
</evidence>
<name>A0A853ALW3_9PSEU</name>
<dbReference type="EMBL" id="JACCFJ010000001">
    <property type="protein sequence ID" value="NYI83233.1"/>
    <property type="molecule type" value="Genomic_DNA"/>
</dbReference>